<dbReference type="Proteomes" id="UP001161064">
    <property type="component" value="Unassembled WGS sequence"/>
</dbReference>
<dbReference type="NCBIfam" id="TIGR02273">
    <property type="entry name" value="16S_RimM"/>
    <property type="match status" value="1"/>
</dbReference>
<evidence type="ECO:0000256" key="2">
    <source>
        <dbReference type="ARBA" id="ARBA00022517"/>
    </source>
</evidence>
<organism evidence="8 9">
    <name type="scientific">Candidatus Phycosocius spiralis</name>
    <dbReference type="NCBI Taxonomy" id="2815099"/>
    <lineage>
        <taxon>Bacteria</taxon>
        <taxon>Pseudomonadati</taxon>
        <taxon>Pseudomonadota</taxon>
        <taxon>Alphaproteobacteria</taxon>
        <taxon>Caulobacterales</taxon>
        <taxon>Caulobacterales incertae sedis</taxon>
        <taxon>Candidatus Phycosocius</taxon>
    </lineage>
</organism>
<evidence type="ECO:0000256" key="4">
    <source>
        <dbReference type="ARBA" id="ARBA00023186"/>
    </source>
</evidence>
<feature type="domain" description="Ribosome maturation factor RimM PRC barrel" evidence="7">
    <location>
        <begin position="93"/>
        <end position="161"/>
    </location>
</feature>
<keyword evidence="2 5" id="KW-0690">Ribosome biogenesis</keyword>
<evidence type="ECO:0000313" key="9">
    <source>
        <dbReference type="Proteomes" id="UP001161064"/>
    </source>
</evidence>
<comment type="subunit">
    <text evidence="5">Binds ribosomal protein uS19.</text>
</comment>
<comment type="similarity">
    <text evidence="5">Belongs to the RimM family.</text>
</comment>
<evidence type="ECO:0000256" key="5">
    <source>
        <dbReference type="HAMAP-Rule" id="MF_00014"/>
    </source>
</evidence>
<protein>
    <recommendedName>
        <fullName evidence="5">Ribosome maturation factor RimM</fullName>
    </recommendedName>
</protein>
<dbReference type="InterPro" id="IPR056792">
    <property type="entry name" value="PRC_RimM"/>
</dbReference>
<dbReference type="InterPro" id="IPR036976">
    <property type="entry name" value="RimM_N_sf"/>
</dbReference>
<comment type="caution">
    <text evidence="8">The sequence shown here is derived from an EMBL/GenBank/DDBJ whole genome shotgun (WGS) entry which is preliminary data.</text>
</comment>
<keyword evidence="9" id="KW-1185">Reference proteome</keyword>
<proteinExistence type="inferred from homology"/>
<comment type="subcellular location">
    <subcellularLocation>
        <location evidence="5">Cytoplasm</location>
    </subcellularLocation>
</comment>
<dbReference type="HAMAP" id="MF_00014">
    <property type="entry name" value="Ribosome_mat_RimM"/>
    <property type="match status" value="1"/>
</dbReference>
<evidence type="ECO:0000256" key="1">
    <source>
        <dbReference type="ARBA" id="ARBA00022490"/>
    </source>
</evidence>
<feature type="domain" description="RimM N-terminal" evidence="6">
    <location>
        <begin position="2"/>
        <end position="80"/>
    </location>
</feature>
<dbReference type="Gene3D" id="2.30.30.240">
    <property type="entry name" value="PRC-barrel domain"/>
    <property type="match status" value="1"/>
</dbReference>
<reference evidence="8" key="2">
    <citation type="journal article" date="2023" name="ISME Commun">
        <title>Characterization of a bloom-associated alphaproteobacterial lineage, 'Candidatus Phycosocius': insights into freshwater algal-bacterial interactions.</title>
        <authorList>
            <person name="Tanabe Y."/>
            <person name="Yamaguchi H."/>
            <person name="Yoshida M."/>
            <person name="Kai A."/>
            <person name="Okazaki Y."/>
        </authorList>
    </citation>
    <scope>NUCLEOTIDE SEQUENCE</scope>
    <source>
        <strain evidence="8">BOTRYCO-1</strain>
    </source>
</reference>
<evidence type="ECO:0000259" key="6">
    <source>
        <dbReference type="Pfam" id="PF01782"/>
    </source>
</evidence>
<keyword evidence="4 5" id="KW-0143">Chaperone</keyword>
<evidence type="ECO:0000313" key="8">
    <source>
        <dbReference type="EMBL" id="GIU67764.1"/>
    </source>
</evidence>
<gene>
    <name evidence="5 8" type="primary">rimM</name>
    <name evidence="8" type="ORF">PsB1_1918</name>
</gene>
<dbReference type="InterPro" id="IPR011961">
    <property type="entry name" value="RimM"/>
</dbReference>
<dbReference type="EMBL" id="BPFZ01000013">
    <property type="protein sequence ID" value="GIU67764.1"/>
    <property type="molecule type" value="Genomic_DNA"/>
</dbReference>
<keyword evidence="3 5" id="KW-0698">rRNA processing</keyword>
<keyword evidence="1 5" id="KW-0963">Cytoplasm</keyword>
<name>A0ABQ4PYM0_9PROT</name>
<accession>A0ABQ4PYM0</accession>
<dbReference type="InterPro" id="IPR009000">
    <property type="entry name" value="Transl_B-barrel_sf"/>
</dbReference>
<dbReference type="InterPro" id="IPR002676">
    <property type="entry name" value="RimM_N"/>
</dbReference>
<evidence type="ECO:0000256" key="3">
    <source>
        <dbReference type="ARBA" id="ARBA00022552"/>
    </source>
</evidence>
<dbReference type="InterPro" id="IPR011033">
    <property type="entry name" value="PRC_barrel-like_sf"/>
</dbReference>
<comment type="function">
    <text evidence="5">An accessory protein needed during the final step in the assembly of 30S ribosomal subunit, possibly for assembly of the head region. Essential for efficient processing of 16S rRNA. May be needed both before and after RbfA during the maturation of 16S rRNA. It has affinity for free ribosomal 30S subunits but not for 70S ribosomes.</text>
</comment>
<sequence>MVGAIAGAFGVHGEVRLRSFTEKPEAMINYAPFYDQVGNCVLTPRAWHPIKDGVVVSAPEIATREAAMAMRNTPLFVPRSRLPEVEEDEFYHVDLIGLRLEDMAGADLGRVKAVVTGPQDLLEIEATPGAKTSWFLPFTKALVPRVELANQKLIVEVPLGLIPMIGGLIDQPDGGKTKPHNTIKET</sequence>
<dbReference type="Pfam" id="PF01782">
    <property type="entry name" value="RimM"/>
    <property type="match status" value="1"/>
</dbReference>
<dbReference type="Gene3D" id="2.40.30.60">
    <property type="entry name" value="RimM"/>
    <property type="match status" value="1"/>
</dbReference>
<dbReference type="SUPFAM" id="SSF50447">
    <property type="entry name" value="Translation proteins"/>
    <property type="match status" value="1"/>
</dbReference>
<evidence type="ECO:0000259" key="7">
    <source>
        <dbReference type="Pfam" id="PF24986"/>
    </source>
</evidence>
<reference evidence="8" key="1">
    <citation type="submission" date="2021-05" db="EMBL/GenBank/DDBJ databases">
        <authorList>
            <person name="Tanabe Y."/>
        </authorList>
    </citation>
    <scope>NUCLEOTIDE SEQUENCE</scope>
    <source>
        <strain evidence="8">BOTRYCO-1</strain>
    </source>
</reference>
<dbReference type="Pfam" id="PF24986">
    <property type="entry name" value="PRC_RimM"/>
    <property type="match status" value="1"/>
</dbReference>
<dbReference type="PANTHER" id="PTHR33692">
    <property type="entry name" value="RIBOSOME MATURATION FACTOR RIMM"/>
    <property type="match status" value="1"/>
</dbReference>
<dbReference type="PANTHER" id="PTHR33692:SF1">
    <property type="entry name" value="RIBOSOME MATURATION FACTOR RIMM"/>
    <property type="match status" value="1"/>
</dbReference>
<comment type="domain">
    <text evidence="5">The PRC barrel domain binds ribosomal protein uS19.</text>
</comment>
<dbReference type="SUPFAM" id="SSF50346">
    <property type="entry name" value="PRC-barrel domain"/>
    <property type="match status" value="1"/>
</dbReference>